<accession>A0A8X6W9K5</accession>
<name>A0A8X6W9K5_TRICX</name>
<comment type="caution">
    <text evidence="1">The sequence shown here is derived from an EMBL/GenBank/DDBJ whole genome shotgun (WGS) entry which is preliminary data.</text>
</comment>
<evidence type="ECO:0000313" key="2">
    <source>
        <dbReference type="Proteomes" id="UP000887159"/>
    </source>
</evidence>
<evidence type="ECO:0000313" key="1">
    <source>
        <dbReference type="EMBL" id="GFY30908.1"/>
    </source>
</evidence>
<dbReference type="AlphaFoldDB" id="A0A8X6W9K5"/>
<sequence>MVNPLACKSPSSRRIDVIWPFPRHQRHVMSFGVIVWQVRQHSKCETTQLSSKMRLLLIWGWGFMESTGTRETEPFYAERLSRPALITQKFPEVYLGFPERRPGMYFLR</sequence>
<organism evidence="1 2">
    <name type="scientific">Trichonephila clavipes</name>
    <name type="common">Golden silk orbweaver</name>
    <name type="synonym">Nephila clavipes</name>
    <dbReference type="NCBI Taxonomy" id="2585209"/>
    <lineage>
        <taxon>Eukaryota</taxon>
        <taxon>Metazoa</taxon>
        <taxon>Ecdysozoa</taxon>
        <taxon>Arthropoda</taxon>
        <taxon>Chelicerata</taxon>
        <taxon>Arachnida</taxon>
        <taxon>Araneae</taxon>
        <taxon>Araneomorphae</taxon>
        <taxon>Entelegynae</taxon>
        <taxon>Araneoidea</taxon>
        <taxon>Nephilidae</taxon>
        <taxon>Trichonephila</taxon>
    </lineage>
</organism>
<reference evidence="1" key="1">
    <citation type="submission" date="2020-08" db="EMBL/GenBank/DDBJ databases">
        <title>Multicomponent nature underlies the extraordinary mechanical properties of spider dragline silk.</title>
        <authorList>
            <person name="Kono N."/>
            <person name="Nakamura H."/>
            <person name="Mori M."/>
            <person name="Yoshida Y."/>
            <person name="Ohtoshi R."/>
            <person name="Malay A.D."/>
            <person name="Moran D.A.P."/>
            <person name="Tomita M."/>
            <person name="Numata K."/>
            <person name="Arakawa K."/>
        </authorList>
    </citation>
    <scope>NUCLEOTIDE SEQUENCE</scope>
</reference>
<gene>
    <name evidence="1" type="ORF">TNCV_3120681</name>
</gene>
<dbReference type="Proteomes" id="UP000887159">
    <property type="component" value="Unassembled WGS sequence"/>
</dbReference>
<keyword evidence="2" id="KW-1185">Reference proteome</keyword>
<dbReference type="EMBL" id="BMAU01021394">
    <property type="protein sequence ID" value="GFY30908.1"/>
    <property type="molecule type" value="Genomic_DNA"/>
</dbReference>
<proteinExistence type="predicted"/>
<protein>
    <submittedName>
        <fullName evidence="1">Uncharacterized protein</fullName>
    </submittedName>
</protein>